<protein>
    <submittedName>
        <fullName evidence="4">Uncharacterized protein (TIGR04222 family)</fullName>
    </submittedName>
</protein>
<dbReference type="Proteomes" id="UP000565579">
    <property type="component" value="Unassembled WGS sequence"/>
</dbReference>
<keyword evidence="2" id="KW-0812">Transmembrane</keyword>
<keyword evidence="3" id="KW-0732">Signal</keyword>
<evidence type="ECO:0000313" key="4">
    <source>
        <dbReference type="EMBL" id="MBB6546062.1"/>
    </source>
</evidence>
<feature type="signal peptide" evidence="3">
    <location>
        <begin position="1"/>
        <end position="18"/>
    </location>
</feature>
<feature type="chain" id="PRO_5038453531" evidence="3">
    <location>
        <begin position="19"/>
        <end position="305"/>
    </location>
</feature>
<evidence type="ECO:0000256" key="2">
    <source>
        <dbReference type="SAM" id="Phobius"/>
    </source>
</evidence>
<evidence type="ECO:0000256" key="3">
    <source>
        <dbReference type="SAM" id="SignalP"/>
    </source>
</evidence>
<evidence type="ECO:0000313" key="5">
    <source>
        <dbReference type="Proteomes" id="UP000565579"/>
    </source>
</evidence>
<sequence length="305" mass="31368">MDLFLLIVSVAIAAYAVATTSAVTRAHAAIRRETAGIRYRDLGHYDLAYLAGGPHRVADTAIATLAERHDLRVSRGGRVHRVISSTVAREPVEEAVLGMVAARSGLPVMSLRIEVARSLAMDEIKQRLLAHGLLLPDDVFTRARALAVRLRVLSLAAYAGFVIEGLTMVVAPNLYALLATLVFLGTAFGAEVVLGTHRRALRATLTASGREALDSARQANARGVAEGPVPLALYGVESLRDPTLRAELGRQQARRERRRGSSYAGGGSSSCGGGGGSAHGTAGCGSGSSCGGGGGCGGGGCGGGS</sequence>
<organism evidence="4 5">
    <name type="scientific">Nonomuraea rubra</name>
    <dbReference type="NCBI Taxonomy" id="46180"/>
    <lineage>
        <taxon>Bacteria</taxon>
        <taxon>Bacillati</taxon>
        <taxon>Actinomycetota</taxon>
        <taxon>Actinomycetes</taxon>
        <taxon>Streptosporangiales</taxon>
        <taxon>Streptosporangiaceae</taxon>
        <taxon>Nonomuraea</taxon>
    </lineage>
</organism>
<dbReference type="InterPro" id="IPR026467">
    <property type="entry name" value="Ser/Gly_Cys_C_dom"/>
</dbReference>
<comment type="caution">
    <text evidence="4">The sequence shown here is derived from an EMBL/GenBank/DDBJ whole genome shotgun (WGS) entry which is preliminary data.</text>
</comment>
<feature type="compositionally biased region" description="Gly residues" evidence="1">
    <location>
        <begin position="263"/>
        <end position="272"/>
    </location>
</feature>
<dbReference type="AlphaFoldDB" id="A0A7X0TW15"/>
<reference evidence="4 5" key="1">
    <citation type="submission" date="2020-08" db="EMBL/GenBank/DDBJ databases">
        <title>Sequencing the genomes of 1000 actinobacteria strains.</title>
        <authorList>
            <person name="Klenk H.-P."/>
        </authorList>
    </citation>
    <scope>NUCLEOTIDE SEQUENCE [LARGE SCALE GENOMIC DNA]</scope>
    <source>
        <strain evidence="4 5">DSM 43768</strain>
    </source>
</reference>
<keyword evidence="2" id="KW-0472">Membrane</keyword>
<dbReference type="EMBL" id="JACHMI010000001">
    <property type="protein sequence ID" value="MBB6546062.1"/>
    <property type="molecule type" value="Genomic_DNA"/>
</dbReference>
<evidence type="ECO:0000256" key="1">
    <source>
        <dbReference type="SAM" id="MobiDB-lite"/>
    </source>
</evidence>
<feature type="region of interest" description="Disordered" evidence="1">
    <location>
        <begin position="245"/>
        <end position="272"/>
    </location>
</feature>
<proteinExistence type="predicted"/>
<dbReference type="NCBIfam" id="TIGR04222">
    <property type="entry name" value="near_uncomplex"/>
    <property type="match status" value="1"/>
</dbReference>
<keyword evidence="2" id="KW-1133">Transmembrane helix</keyword>
<feature type="transmembrane region" description="Helical" evidence="2">
    <location>
        <begin position="174"/>
        <end position="194"/>
    </location>
</feature>
<name>A0A7X0TW15_9ACTN</name>
<dbReference type="RefSeq" id="WP_185100813.1">
    <property type="nucleotide sequence ID" value="NZ_JACHMI010000001.1"/>
</dbReference>
<accession>A0A7X0TW15</accession>
<keyword evidence="5" id="KW-1185">Reference proteome</keyword>
<gene>
    <name evidence="4" type="ORF">HD593_000857</name>
</gene>